<dbReference type="Proteomes" id="UP001205910">
    <property type="component" value="Unassembled WGS sequence"/>
</dbReference>
<evidence type="ECO:0000313" key="2">
    <source>
        <dbReference type="EMBL" id="SQG51365.1"/>
    </source>
</evidence>
<dbReference type="RefSeq" id="WP_014836138.1">
    <property type="nucleotide sequence ID" value="NZ_AP019662.1"/>
</dbReference>
<gene>
    <name evidence="1" type="ORF">CULCOIPH005_08280</name>
    <name evidence="2" type="ORF">NCTC7908_01197</name>
</gene>
<dbReference type="EMBL" id="LS483400">
    <property type="protein sequence ID" value="SQG51365.1"/>
    <property type="molecule type" value="Genomic_DNA"/>
</dbReference>
<protein>
    <submittedName>
        <fullName evidence="1">Uncharacterized protein</fullName>
    </submittedName>
</protein>
<evidence type="ECO:0000313" key="1">
    <source>
        <dbReference type="EMBL" id="GJJ42639.1"/>
    </source>
</evidence>
<dbReference type="Proteomes" id="UP000248741">
    <property type="component" value="Chromosome 1"/>
</dbReference>
<sequence length="66" mass="7628">MSSFLIKYQRRSGVLDIQAFDSFVEATKMRLKLDKENHDPDLEIVAVLGESEEHVRKSHSRYFSAA</sequence>
<dbReference type="EMBL" id="BQFK01000002">
    <property type="protein sequence ID" value="GJJ42639.1"/>
    <property type="molecule type" value="Genomic_DNA"/>
</dbReference>
<organism evidence="1 4">
    <name type="scientific">Corynebacterium ulcerans</name>
    <dbReference type="NCBI Taxonomy" id="65058"/>
    <lineage>
        <taxon>Bacteria</taxon>
        <taxon>Bacillati</taxon>
        <taxon>Actinomycetota</taxon>
        <taxon>Actinomycetes</taxon>
        <taxon>Mycobacteriales</taxon>
        <taxon>Corynebacteriaceae</taxon>
        <taxon>Corynebacterium</taxon>
    </lineage>
</organism>
<reference evidence="1 4" key="2">
    <citation type="submission" date="2021-11" db="EMBL/GenBank/DDBJ databases">
        <title>Whole genome sequences of diphtheriae toxin producing Corynebacterium ulcerans isolates from cats in Osaka, Japan.</title>
        <authorList>
            <person name="Umeda K."/>
            <person name="Hirai Y."/>
        </authorList>
    </citation>
    <scope>NUCLEOTIDE SEQUENCE [LARGE SCALE GENOMIC DNA]</scope>
    <source>
        <strain evidence="1 4">12109B-1</strain>
    </source>
</reference>
<evidence type="ECO:0000313" key="4">
    <source>
        <dbReference type="Proteomes" id="UP001205910"/>
    </source>
</evidence>
<accession>A0ABD0BFB4</accession>
<name>A0ABD0BFB4_CORUL</name>
<evidence type="ECO:0000313" key="3">
    <source>
        <dbReference type="Proteomes" id="UP000248741"/>
    </source>
</evidence>
<proteinExistence type="predicted"/>
<reference evidence="2 3" key="1">
    <citation type="submission" date="2018-06" db="EMBL/GenBank/DDBJ databases">
        <authorList>
            <consortium name="Pathogen Informatics"/>
            <person name="Doyle S."/>
        </authorList>
    </citation>
    <scope>NUCLEOTIDE SEQUENCE [LARGE SCALE GENOMIC DNA]</scope>
    <source>
        <strain evidence="2 3">NCTC7908</strain>
    </source>
</reference>
<dbReference type="AlphaFoldDB" id="A0ABD0BFB4"/>